<dbReference type="Proteomes" id="UP000261811">
    <property type="component" value="Unassembled WGS sequence"/>
</dbReference>
<dbReference type="Pfam" id="PF00929">
    <property type="entry name" value="RNase_T"/>
    <property type="match status" value="1"/>
</dbReference>
<feature type="domain" description="Exonuclease" evidence="8">
    <location>
        <begin position="4"/>
        <end position="178"/>
    </location>
</feature>
<sequence length="199" mass="22085">MNERLVWVDCEMTGLDLRHDALIEIAALVTDSELNILDEGVDVVIKPPQESLTQMSKVVRDMHTSSGLLDVLAGGVTLAEAEQTVLDYVRKHVREPKKAPLCGNSIATDRSFLARDMPALDGHLHYRMVDVSSIKELSRRWYPRAYFASPEKKGGHRALADITESIVELRYYRAAVFVPQPGPDSDTARALAAEVLSQS</sequence>
<dbReference type="CDD" id="cd06135">
    <property type="entry name" value="Orn"/>
    <property type="match status" value="1"/>
</dbReference>
<dbReference type="EC" id="3.1.-.-" evidence="7"/>
<dbReference type="InterPro" id="IPR036397">
    <property type="entry name" value="RNaseH_sf"/>
</dbReference>
<evidence type="ECO:0000259" key="8">
    <source>
        <dbReference type="SMART" id="SM00479"/>
    </source>
</evidence>
<dbReference type="InterPro" id="IPR013520">
    <property type="entry name" value="Ribonucl_H"/>
</dbReference>
<evidence type="ECO:0000256" key="4">
    <source>
        <dbReference type="ARBA" id="ARBA00022839"/>
    </source>
</evidence>
<dbReference type="InterPro" id="IPR012337">
    <property type="entry name" value="RNaseH-like_sf"/>
</dbReference>
<dbReference type="OrthoDB" id="9801329at2"/>
<comment type="subcellular location">
    <subcellularLocation>
        <location evidence="7">Cytoplasm</location>
    </subcellularLocation>
</comment>
<keyword evidence="10" id="KW-1185">Reference proteome</keyword>
<dbReference type="GO" id="GO:0005737">
    <property type="term" value="C:cytoplasm"/>
    <property type="evidence" value="ECO:0007669"/>
    <property type="project" value="UniProtKB-SubCell"/>
</dbReference>
<comment type="caution">
    <text evidence="9">The sequence shown here is derived from an EMBL/GenBank/DDBJ whole genome shotgun (WGS) entry which is preliminary data.</text>
</comment>
<keyword evidence="7" id="KW-0963">Cytoplasm</keyword>
<keyword evidence="2 7" id="KW-0540">Nuclease</keyword>
<evidence type="ECO:0000256" key="5">
    <source>
        <dbReference type="ARBA" id="ARBA00057155"/>
    </source>
</evidence>
<feature type="active site" evidence="7">
    <location>
        <position position="126"/>
    </location>
</feature>
<dbReference type="SMART" id="SM00479">
    <property type="entry name" value="EXOIII"/>
    <property type="match status" value="1"/>
</dbReference>
<name>A0A372JNV7_9ACTN</name>
<dbReference type="AlphaFoldDB" id="A0A372JNV7"/>
<evidence type="ECO:0000256" key="2">
    <source>
        <dbReference type="ARBA" id="ARBA00022722"/>
    </source>
</evidence>
<accession>A0A372JNV7</accession>
<protein>
    <recommendedName>
        <fullName evidence="6 7">Oligoribonuclease</fullName>
        <ecNumber evidence="7">3.1.-.-</ecNumber>
    </recommendedName>
</protein>
<evidence type="ECO:0000256" key="6">
    <source>
        <dbReference type="ARBA" id="ARBA00070964"/>
    </source>
</evidence>
<dbReference type="NCBIfam" id="NF003765">
    <property type="entry name" value="PRK05359.1"/>
    <property type="match status" value="1"/>
</dbReference>
<proteinExistence type="inferred from homology"/>
<evidence type="ECO:0000256" key="1">
    <source>
        <dbReference type="ARBA" id="ARBA00009921"/>
    </source>
</evidence>
<comment type="function">
    <text evidence="5 7">3'-to-5' exoribonuclease specific for small oligoribonucleotides.</text>
</comment>
<reference evidence="9 10" key="1">
    <citation type="submission" date="2018-08" db="EMBL/GenBank/DDBJ databases">
        <title>Actinomadura jelena sp. nov., a novel Actinomycete isolated from soil in Chad.</title>
        <authorList>
            <person name="Shi L."/>
        </authorList>
    </citation>
    <scope>NUCLEOTIDE SEQUENCE [LARGE SCALE GENOMIC DNA]</scope>
    <source>
        <strain evidence="9 10">NEAU-G17</strain>
    </source>
</reference>
<dbReference type="SUPFAM" id="SSF53098">
    <property type="entry name" value="Ribonuclease H-like"/>
    <property type="match status" value="1"/>
</dbReference>
<dbReference type="FunFam" id="3.30.420.10:FF:000003">
    <property type="entry name" value="Oligoribonuclease"/>
    <property type="match status" value="1"/>
</dbReference>
<dbReference type="RefSeq" id="WP_117357273.1">
    <property type="nucleotide sequence ID" value="NZ_QURH01000194.1"/>
</dbReference>
<keyword evidence="4 7" id="KW-0269">Exonuclease</keyword>
<dbReference type="EMBL" id="QURH01000194">
    <property type="protein sequence ID" value="RFU41707.1"/>
    <property type="molecule type" value="Genomic_DNA"/>
</dbReference>
<evidence type="ECO:0000256" key="7">
    <source>
        <dbReference type="HAMAP-Rule" id="MF_00045"/>
    </source>
</evidence>
<comment type="similarity">
    <text evidence="1 7">Belongs to the oligoribonuclease family.</text>
</comment>
<dbReference type="GO" id="GO:0003676">
    <property type="term" value="F:nucleic acid binding"/>
    <property type="evidence" value="ECO:0007669"/>
    <property type="project" value="InterPro"/>
</dbReference>
<organism evidence="9 10">
    <name type="scientific">Actinomadura logoneensis</name>
    <dbReference type="NCBI Taxonomy" id="2293572"/>
    <lineage>
        <taxon>Bacteria</taxon>
        <taxon>Bacillati</taxon>
        <taxon>Actinomycetota</taxon>
        <taxon>Actinomycetes</taxon>
        <taxon>Streptosporangiales</taxon>
        <taxon>Thermomonosporaceae</taxon>
        <taxon>Actinomadura</taxon>
    </lineage>
</organism>
<dbReference type="GO" id="GO:0000175">
    <property type="term" value="F:3'-5'-RNA exonuclease activity"/>
    <property type="evidence" value="ECO:0007669"/>
    <property type="project" value="InterPro"/>
</dbReference>
<evidence type="ECO:0000313" key="10">
    <source>
        <dbReference type="Proteomes" id="UP000261811"/>
    </source>
</evidence>
<evidence type="ECO:0000313" key="9">
    <source>
        <dbReference type="EMBL" id="RFU41707.1"/>
    </source>
</evidence>
<dbReference type="InterPro" id="IPR022894">
    <property type="entry name" value="Oligoribonuclease"/>
</dbReference>
<gene>
    <name evidence="7" type="primary">orn</name>
    <name evidence="9" type="ORF">DZF91_10440</name>
</gene>
<dbReference type="PANTHER" id="PTHR11046:SF0">
    <property type="entry name" value="OLIGORIBONUCLEASE, MITOCHONDRIAL"/>
    <property type="match status" value="1"/>
</dbReference>
<evidence type="ECO:0000256" key="3">
    <source>
        <dbReference type="ARBA" id="ARBA00022801"/>
    </source>
</evidence>
<dbReference type="PANTHER" id="PTHR11046">
    <property type="entry name" value="OLIGORIBONUCLEASE, MITOCHONDRIAL"/>
    <property type="match status" value="1"/>
</dbReference>
<dbReference type="Gene3D" id="3.30.420.10">
    <property type="entry name" value="Ribonuclease H-like superfamily/Ribonuclease H"/>
    <property type="match status" value="1"/>
</dbReference>
<dbReference type="HAMAP" id="MF_00045">
    <property type="entry name" value="Oligoribonuclease"/>
    <property type="match status" value="1"/>
</dbReference>
<keyword evidence="3 7" id="KW-0378">Hydrolase</keyword>